<evidence type="ECO:0000313" key="3">
    <source>
        <dbReference type="EMBL" id="GJQ12839.1"/>
    </source>
</evidence>
<accession>A0A9C7PYD4</accession>
<dbReference type="OrthoDB" id="10420913at2759"/>
<feature type="region of interest" description="Disordered" evidence="2">
    <location>
        <begin position="1"/>
        <end position="110"/>
    </location>
</feature>
<evidence type="ECO:0000256" key="1">
    <source>
        <dbReference type="SAM" id="Coils"/>
    </source>
</evidence>
<name>A0A9C7PYD4_9RHOD</name>
<keyword evidence="1" id="KW-0175">Coiled coil</keyword>
<feature type="compositionally biased region" description="Polar residues" evidence="2">
    <location>
        <begin position="38"/>
        <end position="54"/>
    </location>
</feature>
<feature type="compositionally biased region" description="Polar residues" evidence="2">
    <location>
        <begin position="13"/>
        <end position="22"/>
    </location>
</feature>
<feature type="coiled-coil region" evidence="1">
    <location>
        <begin position="134"/>
        <end position="199"/>
    </location>
</feature>
<evidence type="ECO:0000313" key="4">
    <source>
        <dbReference type="Proteomes" id="UP001061958"/>
    </source>
</evidence>
<evidence type="ECO:0000256" key="2">
    <source>
        <dbReference type="SAM" id="MobiDB-lite"/>
    </source>
</evidence>
<keyword evidence="4" id="KW-1185">Reference proteome</keyword>
<proteinExistence type="predicted"/>
<dbReference type="Proteomes" id="UP001061958">
    <property type="component" value="Unassembled WGS sequence"/>
</dbReference>
<reference evidence="3" key="1">
    <citation type="journal article" date="2022" name="Proc. Natl. Acad. Sci. U.S.A.">
        <title>Life cycle and functional genomics of the unicellular red alga Galdieria for elucidating algal and plant evolution and industrial use.</title>
        <authorList>
            <person name="Hirooka S."/>
            <person name="Itabashi T."/>
            <person name="Ichinose T.M."/>
            <person name="Onuma R."/>
            <person name="Fujiwara T."/>
            <person name="Yamashita S."/>
            <person name="Jong L.W."/>
            <person name="Tomita R."/>
            <person name="Iwane A.H."/>
            <person name="Miyagishima S.Y."/>
        </authorList>
    </citation>
    <scope>NUCLEOTIDE SEQUENCE</scope>
    <source>
        <strain evidence="3">NBRC 102759</strain>
    </source>
</reference>
<feature type="compositionally biased region" description="Basic and acidic residues" evidence="2">
    <location>
        <begin position="85"/>
        <end position="110"/>
    </location>
</feature>
<protein>
    <recommendedName>
        <fullName evidence="5">BZIP domain-containing protein</fullName>
    </recommendedName>
</protein>
<gene>
    <name evidence="3" type="ORF">GpartN1_g4630.t1</name>
</gene>
<evidence type="ECO:0008006" key="5">
    <source>
        <dbReference type="Google" id="ProtNLM"/>
    </source>
</evidence>
<feature type="compositionally biased region" description="Polar residues" evidence="2">
    <location>
        <begin position="63"/>
        <end position="84"/>
    </location>
</feature>
<dbReference type="EMBL" id="BQMJ01000037">
    <property type="protein sequence ID" value="GJQ12839.1"/>
    <property type="molecule type" value="Genomic_DNA"/>
</dbReference>
<comment type="caution">
    <text evidence="3">The sequence shown here is derived from an EMBL/GenBank/DDBJ whole genome shotgun (WGS) entry which is preliminary data.</text>
</comment>
<organism evidence="3 4">
    <name type="scientific">Galdieria partita</name>
    <dbReference type="NCBI Taxonomy" id="83374"/>
    <lineage>
        <taxon>Eukaryota</taxon>
        <taxon>Rhodophyta</taxon>
        <taxon>Bangiophyceae</taxon>
        <taxon>Galdieriales</taxon>
        <taxon>Galdieriaceae</taxon>
        <taxon>Galdieria</taxon>
    </lineage>
</organism>
<dbReference type="CDD" id="cd14686">
    <property type="entry name" value="bZIP"/>
    <property type="match status" value="1"/>
</dbReference>
<dbReference type="AlphaFoldDB" id="A0A9C7PYD4"/>
<sequence length="337" mass="38526">MSLDSTFMKVDSKSTNNDSQAILESLSSSSLQPHVINPSKSIETSEIMSNSLQKSSEEREPSSDCTSKESFTNSSHISPIGHSHQNVETKNKRMEQVESKTLSQEDLKRERNRRLAREFRARKKEEIRLYRSTIVNLTQKVRILAAENQKLQQIVKEIQEKKTINHNERKAEKHKDEQIQKLQKQVLLHQIILQRLKDNEKQRGYALNGSQYSSPESCLSTLPSIKTLTQMDCSTTEPLHSPDQEVQQRRLSRSFTIPSLTDIPLSNLRSQEIVDSRTSFRQQSLVDTHVDSRYTESASSSPPDNFYGFSTPSLCTPVLDSSLVYNPKPESRDNLFS</sequence>
<reference evidence="3" key="2">
    <citation type="submission" date="2022-01" db="EMBL/GenBank/DDBJ databases">
        <authorList>
            <person name="Hirooka S."/>
            <person name="Miyagishima S.Y."/>
        </authorList>
    </citation>
    <scope>NUCLEOTIDE SEQUENCE</scope>
    <source>
        <strain evidence="3">NBRC 102759</strain>
    </source>
</reference>